<evidence type="ECO:0008006" key="4">
    <source>
        <dbReference type="Google" id="ProtNLM"/>
    </source>
</evidence>
<feature type="transmembrane region" description="Helical" evidence="1">
    <location>
        <begin position="41"/>
        <end position="62"/>
    </location>
</feature>
<reference evidence="2 3" key="1">
    <citation type="journal article" date="2018" name="J. Allergy Clin. Immunol.">
        <title>High-quality assembly of Dermatophagoides pteronyssinus genome and transcriptome reveals a wide range of novel allergens.</title>
        <authorList>
            <person name="Liu X.Y."/>
            <person name="Yang K.Y."/>
            <person name="Wang M.Q."/>
            <person name="Kwok J.S."/>
            <person name="Zeng X."/>
            <person name="Yang Z."/>
            <person name="Xiao X.J."/>
            <person name="Lau C.P."/>
            <person name="Li Y."/>
            <person name="Huang Z.M."/>
            <person name="Ba J.G."/>
            <person name="Yim A.K."/>
            <person name="Ouyang C.Y."/>
            <person name="Ngai S.M."/>
            <person name="Chan T.F."/>
            <person name="Leung E.L."/>
            <person name="Liu L."/>
            <person name="Liu Z.G."/>
            <person name="Tsui S.K."/>
        </authorList>
    </citation>
    <scope>NUCLEOTIDE SEQUENCE [LARGE SCALE GENOMIC DNA]</scope>
    <source>
        <strain evidence="2">Derp</strain>
    </source>
</reference>
<keyword evidence="1" id="KW-0472">Membrane</keyword>
<accession>A0ABQ8JR20</accession>
<dbReference type="EMBL" id="NJHN03000023">
    <property type="protein sequence ID" value="KAH9425056.1"/>
    <property type="molecule type" value="Genomic_DNA"/>
</dbReference>
<evidence type="ECO:0000313" key="3">
    <source>
        <dbReference type="Proteomes" id="UP000887458"/>
    </source>
</evidence>
<name>A0ABQ8JR20_DERPT</name>
<gene>
    <name evidence="2" type="ORF">DERP_011784</name>
</gene>
<reference evidence="2 3" key="2">
    <citation type="journal article" date="2022" name="Mol. Biol. Evol.">
        <title>Comparative Genomics Reveals Insights into the Divergent Evolution of Astigmatic Mites and Household Pest Adaptations.</title>
        <authorList>
            <person name="Xiong Q."/>
            <person name="Wan A.T."/>
            <person name="Liu X."/>
            <person name="Fung C.S."/>
            <person name="Xiao X."/>
            <person name="Malainual N."/>
            <person name="Hou J."/>
            <person name="Wang L."/>
            <person name="Wang M."/>
            <person name="Yang K.Y."/>
            <person name="Cui Y."/>
            <person name="Leung E.L."/>
            <person name="Nong W."/>
            <person name="Shin S.K."/>
            <person name="Au S.W."/>
            <person name="Jeong K.Y."/>
            <person name="Chew F.T."/>
            <person name="Hui J.H."/>
            <person name="Leung T.F."/>
            <person name="Tungtrongchitr A."/>
            <person name="Zhong N."/>
            <person name="Liu Z."/>
            <person name="Tsui S.K."/>
        </authorList>
    </citation>
    <scope>NUCLEOTIDE SEQUENCE [LARGE SCALE GENOMIC DNA]</scope>
    <source>
        <strain evidence="2">Derp</strain>
    </source>
</reference>
<evidence type="ECO:0000256" key="1">
    <source>
        <dbReference type="SAM" id="Phobius"/>
    </source>
</evidence>
<sequence>MKWIHKVFGMIGGGPMEEEKRPTKLQLWQKNKNLNNYMQQVFALLLAFVCQSVATFISFVQCSSSSKIYQMKLFFLCFDICTRLKKFQSSIQLIINKN</sequence>
<keyword evidence="1" id="KW-1133">Transmembrane helix</keyword>
<proteinExistence type="predicted"/>
<comment type="caution">
    <text evidence="2">The sequence shown here is derived from an EMBL/GenBank/DDBJ whole genome shotgun (WGS) entry which is preliminary data.</text>
</comment>
<protein>
    <recommendedName>
        <fullName evidence="4">Transmembrane protein</fullName>
    </recommendedName>
</protein>
<keyword evidence="1" id="KW-0812">Transmembrane</keyword>
<evidence type="ECO:0000313" key="2">
    <source>
        <dbReference type="EMBL" id="KAH9425056.1"/>
    </source>
</evidence>
<dbReference type="Proteomes" id="UP000887458">
    <property type="component" value="Unassembled WGS sequence"/>
</dbReference>
<organism evidence="2 3">
    <name type="scientific">Dermatophagoides pteronyssinus</name>
    <name type="common">European house dust mite</name>
    <dbReference type="NCBI Taxonomy" id="6956"/>
    <lineage>
        <taxon>Eukaryota</taxon>
        <taxon>Metazoa</taxon>
        <taxon>Ecdysozoa</taxon>
        <taxon>Arthropoda</taxon>
        <taxon>Chelicerata</taxon>
        <taxon>Arachnida</taxon>
        <taxon>Acari</taxon>
        <taxon>Acariformes</taxon>
        <taxon>Sarcoptiformes</taxon>
        <taxon>Astigmata</taxon>
        <taxon>Psoroptidia</taxon>
        <taxon>Analgoidea</taxon>
        <taxon>Pyroglyphidae</taxon>
        <taxon>Dermatophagoidinae</taxon>
        <taxon>Dermatophagoides</taxon>
    </lineage>
</organism>
<keyword evidence="3" id="KW-1185">Reference proteome</keyword>